<proteinExistence type="predicted"/>
<dbReference type="AlphaFoldDB" id="A0A6A5Z173"/>
<evidence type="ECO:0000313" key="2">
    <source>
        <dbReference type="Proteomes" id="UP000799770"/>
    </source>
</evidence>
<name>A0A6A5Z173_9PLEO</name>
<dbReference type="Proteomes" id="UP000799770">
    <property type="component" value="Unassembled WGS sequence"/>
</dbReference>
<reference evidence="1" key="1">
    <citation type="journal article" date="2020" name="Stud. Mycol.">
        <title>101 Dothideomycetes genomes: a test case for predicting lifestyles and emergence of pathogens.</title>
        <authorList>
            <person name="Haridas S."/>
            <person name="Albert R."/>
            <person name="Binder M."/>
            <person name="Bloem J."/>
            <person name="Labutti K."/>
            <person name="Salamov A."/>
            <person name="Andreopoulos B."/>
            <person name="Baker S."/>
            <person name="Barry K."/>
            <person name="Bills G."/>
            <person name="Bluhm B."/>
            <person name="Cannon C."/>
            <person name="Castanera R."/>
            <person name="Culley D."/>
            <person name="Daum C."/>
            <person name="Ezra D."/>
            <person name="Gonzalez J."/>
            <person name="Henrissat B."/>
            <person name="Kuo A."/>
            <person name="Liang C."/>
            <person name="Lipzen A."/>
            <person name="Lutzoni F."/>
            <person name="Magnuson J."/>
            <person name="Mondo S."/>
            <person name="Nolan M."/>
            <person name="Ohm R."/>
            <person name="Pangilinan J."/>
            <person name="Park H.-J."/>
            <person name="Ramirez L."/>
            <person name="Alfaro M."/>
            <person name="Sun H."/>
            <person name="Tritt A."/>
            <person name="Yoshinaga Y."/>
            <person name="Zwiers L.-H."/>
            <person name="Turgeon B."/>
            <person name="Goodwin S."/>
            <person name="Spatafora J."/>
            <person name="Crous P."/>
            <person name="Grigoriev I."/>
        </authorList>
    </citation>
    <scope>NUCLEOTIDE SEQUENCE</scope>
    <source>
        <strain evidence="1">CBS 627.86</strain>
    </source>
</reference>
<protein>
    <submittedName>
        <fullName evidence="1">Uncharacterized protein</fullName>
    </submittedName>
</protein>
<evidence type="ECO:0000313" key="1">
    <source>
        <dbReference type="EMBL" id="KAF2113182.1"/>
    </source>
</evidence>
<accession>A0A6A5Z173</accession>
<organism evidence="1 2">
    <name type="scientific">Lophiotrema nucula</name>
    <dbReference type="NCBI Taxonomy" id="690887"/>
    <lineage>
        <taxon>Eukaryota</taxon>
        <taxon>Fungi</taxon>
        <taxon>Dikarya</taxon>
        <taxon>Ascomycota</taxon>
        <taxon>Pezizomycotina</taxon>
        <taxon>Dothideomycetes</taxon>
        <taxon>Pleosporomycetidae</taxon>
        <taxon>Pleosporales</taxon>
        <taxon>Lophiotremataceae</taxon>
        <taxon>Lophiotrema</taxon>
    </lineage>
</organism>
<gene>
    <name evidence="1" type="ORF">BDV96DRAFT_648155</name>
</gene>
<keyword evidence="2" id="KW-1185">Reference proteome</keyword>
<sequence length="352" mass="39370">MSLPTCDGPNCTNSTLDFLCPECSDNAELGFCNQECLYKHRLAVHDGFNLALFTQFVPRATSLAAKIAIVAVEAMYPYRIEHFVEKNGALQVRRSLLSEPDPGDLFPGHIPDKHKLAVLMFQNCVLSTQVLTDVVPFLLHGLDFSICELRISRPKQGFPMKVLQRYEKKSSGDKQDRWGEINHNTRHRVICIAPDNLADEDIPHHPKSVIFDPSFSQYGIATHTASTANYFFSYTKFGSYMRVLDAGDALKILDDDWQDDGMTVDVRVFAGATVLSKLQIENILYRAVGGEEGICKLWTLDEEEYAGVEDNILSLMAAGLDEVRRQVDAVRLLDGSMQIPALQRLVRIASQG</sequence>
<dbReference type="EMBL" id="ML977328">
    <property type="protein sequence ID" value="KAF2113182.1"/>
    <property type="molecule type" value="Genomic_DNA"/>
</dbReference>